<dbReference type="GO" id="GO:0032259">
    <property type="term" value="P:methylation"/>
    <property type="evidence" value="ECO:0007669"/>
    <property type="project" value="UniProtKB-KW"/>
</dbReference>
<evidence type="ECO:0000256" key="1">
    <source>
        <dbReference type="ARBA" id="ARBA00004496"/>
    </source>
</evidence>
<sequence length="225" mass="24799">MSRFARQLPEARGLGMTSQRARDRLIERLVAEGIRDRRVLDVLRQLPRHLFIDEALATRAYEDTALPIGQGQTISQPYVVARMTEVLIEHALPRRVLEVGTGSGYQCAVLASLVEQVYTVERIDELLRNARRRFRKLGLGNIRSRHDDGRLGWPDEAPFDAIMVTAAGAELEDALLGQLAPAGVLVAPVGPPGRQELLRVRAGAEGWQRETLAPVSFVPLLGGVA</sequence>
<evidence type="ECO:0000313" key="9">
    <source>
        <dbReference type="Proteomes" id="UP000198575"/>
    </source>
</evidence>
<accession>A0A1I4V4T0</accession>
<comment type="catalytic activity">
    <reaction evidence="7">
        <text>[protein]-L-isoaspartate + S-adenosyl-L-methionine = [protein]-L-isoaspartate alpha-methyl ester + S-adenosyl-L-homocysteine</text>
        <dbReference type="Rhea" id="RHEA:12705"/>
        <dbReference type="Rhea" id="RHEA-COMP:12143"/>
        <dbReference type="Rhea" id="RHEA-COMP:12144"/>
        <dbReference type="ChEBI" id="CHEBI:57856"/>
        <dbReference type="ChEBI" id="CHEBI:59789"/>
        <dbReference type="ChEBI" id="CHEBI:90596"/>
        <dbReference type="ChEBI" id="CHEBI:90598"/>
        <dbReference type="EC" id="2.1.1.77"/>
    </reaction>
</comment>
<reference evidence="8 9" key="1">
    <citation type="submission" date="2016-10" db="EMBL/GenBank/DDBJ databases">
        <authorList>
            <person name="de Groot N.N."/>
        </authorList>
    </citation>
    <scope>NUCLEOTIDE SEQUENCE [LARGE SCALE GENOMIC DNA]</scope>
    <source>
        <strain evidence="8 9">CGMCC 1.7659</strain>
    </source>
</reference>
<feature type="active site" evidence="7">
    <location>
        <position position="75"/>
    </location>
</feature>
<dbReference type="STRING" id="578942.SAMN05216289_101120"/>
<evidence type="ECO:0000256" key="6">
    <source>
        <dbReference type="ARBA" id="ARBA00022691"/>
    </source>
</evidence>
<dbReference type="SUPFAM" id="SSF53335">
    <property type="entry name" value="S-adenosyl-L-methionine-dependent methyltransferases"/>
    <property type="match status" value="1"/>
</dbReference>
<evidence type="ECO:0000256" key="5">
    <source>
        <dbReference type="ARBA" id="ARBA00022679"/>
    </source>
</evidence>
<organism evidence="8 9">
    <name type="scientific">Dokdonella immobilis</name>
    <dbReference type="NCBI Taxonomy" id="578942"/>
    <lineage>
        <taxon>Bacteria</taxon>
        <taxon>Pseudomonadati</taxon>
        <taxon>Pseudomonadota</taxon>
        <taxon>Gammaproteobacteria</taxon>
        <taxon>Lysobacterales</taxon>
        <taxon>Rhodanobacteraceae</taxon>
        <taxon>Dokdonella</taxon>
    </lineage>
</organism>
<dbReference type="FunFam" id="3.40.50.150:FF:000010">
    <property type="entry name" value="Protein-L-isoaspartate O-methyltransferase"/>
    <property type="match status" value="1"/>
</dbReference>
<dbReference type="Proteomes" id="UP000198575">
    <property type="component" value="Unassembled WGS sequence"/>
</dbReference>
<dbReference type="HAMAP" id="MF_00090">
    <property type="entry name" value="PIMT"/>
    <property type="match status" value="1"/>
</dbReference>
<dbReference type="PANTHER" id="PTHR11579:SF0">
    <property type="entry name" value="PROTEIN-L-ISOASPARTATE(D-ASPARTATE) O-METHYLTRANSFERASE"/>
    <property type="match status" value="1"/>
</dbReference>
<dbReference type="GO" id="GO:0030091">
    <property type="term" value="P:protein repair"/>
    <property type="evidence" value="ECO:0007669"/>
    <property type="project" value="UniProtKB-UniRule"/>
</dbReference>
<comment type="similarity">
    <text evidence="2 7">Belongs to the methyltransferase superfamily. L-isoaspartyl/D-aspartyl protein methyltransferase family.</text>
</comment>
<protein>
    <recommendedName>
        <fullName evidence="7">Protein-L-isoaspartate O-methyltransferase</fullName>
        <ecNumber evidence="7">2.1.1.77</ecNumber>
    </recommendedName>
    <alternativeName>
        <fullName evidence="7">L-isoaspartyl protein carboxyl methyltransferase</fullName>
    </alternativeName>
    <alternativeName>
        <fullName evidence="7">Protein L-isoaspartyl methyltransferase</fullName>
    </alternativeName>
    <alternativeName>
        <fullName evidence="7">Protein-beta-aspartate methyltransferase</fullName>
        <shortName evidence="7">PIMT</shortName>
    </alternativeName>
</protein>
<dbReference type="InterPro" id="IPR029063">
    <property type="entry name" value="SAM-dependent_MTases_sf"/>
</dbReference>
<keyword evidence="5 7" id="KW-0808">Transferase</keyword>
<dbReference type="InterPro" id="IPR000682">
    <property type="entry name" value="PCMT"/>
</dbReference>
<keyword evidence="9" id="KW-1185">Reference proteome</keyword>
<gene>
    <name evidence="7" type="primary">pcm</name>
    <name evidence="8" type="ORF">SAMN05216289_101120</name>
</gene>
<evidence type="ECO:0000256" key="3">
    <source>
        <dbReference type="ARBA" id="ARBA00022490"/>
    </source>
</evidence>
<evidence type="ECO:0000313" key="8">
    <source>
        <dbReference type="EMBL" id="SFM96161.1"/>
    </source>
</evidence>
<dbReference type="PROSITE" id="PS01279">
    <property type="entry name" value="PCMT"/>
    <property type="match status" value="1"/>
</dbReference>
<dbReference type="Gene3D" id="3.40.50.150">
    <property type="entry name" value="Vaccinia Virus protein VP39"/>
    <property type="match status" value="1"/>
</dbReference>
<dbReference type="GO" id="GO:0005737">
    <property type="term" value="C:cytoplasm"/>
    <property type="evidence" value="ECO:0007669"/>
    <property type="project" value="UniProtKB-SubCell"/>
</dbReference>
<dbReference type="NCBIfam" id="NF001453">
    <property type="entry name" value="PRK00312.1"/>
    <property type="match status" value="1"/>
</dbReference>
<dbReference type="NCBIfam" id="TIGR00080">
    <property type="entry name" value="pimt"/>
    <property type="match status" value="1"/>
</dbReference>
<comment type="function">
    <text evidence="7">Catalyzes the methyl esterification of L-isoaspartyl residues in peptides and proteins that result from spontaneous decomposition of normal L-aspartyl and L-asparaginyl residues. It plays a role in the repair and/or degradation of damaged proteins.</text>
</comment>
<dbReference type="EMBL" id="FOVF01000001">
    <property type="protein sequence ID" value="SFM96161.1"/>
    <property type="molecule type" value="Genomic_DNA"/>
</dbReference>
<evidence type="ECO:0000256" key="7">
    <source>
        <dbReference type="HAMAP-Rule" id="MF_00090"/>
    </source>
</evidence>
<keyword evidence="4 7" id="KW-0489">Methyltransferase</keyword>
<dbReference type="EC" id="2.1.1.77" evidence="7"/>
<dbReference type="CDD" id="cd02440">
    <property type="entry name" value="AdoMet_MTases"/>
    <property type="match status" value="1"/>
</dbReference>
<dbReference type="AlphaFoldDB" id="A0A1I4V4T0"/>
<evidence type="ECO:0000256" key="4">
    <source>
        <dbReference type="ARBA" id="ARBA00022603"/>
    </source>
</evidence>
<dbReference type="PANTHER" id="PTHR11579">
    <property type="entry name" value="PROTEIN-L-ISOASPARTATE O-METHYLTRANSFERASE"/>
    <property type="match status" value="1"/>
</dbReference>
<keyword evidence="6 7" id="KW-0949">S-adenosyl-L-methionine</keyword>
<comment type="subcellular location">
    <subcellularLocation>
        <location evidence="1 7">Cytoplasm</location>
    </subcellularLocation>
</comment>
<dbReference type="Pfam" id="PF01135">
    <property type="entry name" value="PCMT"/>
    <property type="match status" value="1"/>
</dbReference>
<dbReference type="GO" id="GO:0004719">
    <property type="term" value="F:protein-L-isoaspartate (D-aspartate) O-methyltransferase activity"/>
    <property type="evidence" value="ECO:0007669"/>
    <property type="project" value="UniProtKB-UniRule"/>
</dbReference>
<proteinExistence type="inferred from homology"/>
<name>A0A1I4V4T0_9GAMM</name>
<keyword evidence="3 7" id="KW-0963">Cytoplasm</keyword>
<evidence type="ECO:0000256" key="2">
    <source>
        <dbReference type="ARBA" id="ARBA00005369"/>
    </source>
</evidence>